<reference evidence="2" key="1">
    <citation type="journal article" date="2019" name="Int. J. Syst. Evol. Microbiol.">
        <title>The Global Catalogue of Microorganisms (GCM) 10K type strain sequencing project: providing services to taxonomists for standard genome sequencing and annotation.</title>
        <authorList>
            <consortium name="The Broad Institute Genomics Platform"/>
            <consortium name="The Broad Institute Genome Sequencing Center for Infectious Disease"/>
            <person name="Wu L."/>
            <person name="Ma J."/>
        </authorList>
    </citation>
    <scope>NUCLEOTIDE SEQUENCE [LARGE SCALE GENOMIC DNA]</scope>
    <source>
        <strain evidence="2">KCTC 52490</strain>
    </source>
</reference>
<evidence type="ECO:0000313" key="1">
    <source>
        <dbReference type="EMBL" id="MFD2937611.1"/>
    </source>
</evidence>
<evidence type="ECO:0000313" key="2">
    <source>
        <dbReference type="Proteomes" id="UP001597512"/>
    </source>
</evidence>
<dbReference type="Proteomes" id="UP001597512">
    <property type="component" value="Unassembled WGS sequence"/>
</dbReference>
<keyword evidence="2" id="KW-1185">Reference proteome</keyword>
<dbReference type="RefSeq" id="WP_381507860.1">
    <property type="nucleotide sequence ID" value="NZ_JBHUOM010000042.1"/>
</dbReference>
<dbReference type="EMBL" id="JBHUOM010000042">
    <property type="protein sequence ID" value="MFD2937611.1"/>
    <property type="molecule type" value="Genomic_DNA"/>
</dbReference>
<accession>A0ABW6AQ81</accession>
<proteinExistence type="predicted"/>
<protein>
    <submittedName>
        <fullName evidence="1">Uncharacterized protein</fullName>
    </submittedName>
</protein>
<organism evidence="1 2">
    <name type="scientific">Spirosoma flavum</name>
    <dbReference type="NCBI Taxonomy" id="2048557"/>
    <lineage>
        <taxon>Bacteria</taxon>
        <taxon>Pseudomonadati</taxon>
        <taxon>Bacteroidota</taxon>
        <taxon>Cytophagia</taxon>
        <taxon>Cytophagales</taxon>
        <taxon>Cytophagaceae</taxon>
        <taxon>Spirosoma</taxon>
    </lineage>
</organism>
<gene>
    <name evidence="1" type="ORF">ACFS25_27815</name>
</gene>
<name>A0ABW6AQ81_9BACT</name>
<comment type="caution">
    <text evidence="1">The sequence shown here is derived from an EMBL/GenBank/DDBJ whole genome shotgun (WGS) entry which is preliminary data.</text>
</comment>
<sequence>MTSDSLTELYRWARNHIGQPLMLDYELYKVNGQTAGSLFLLLRQHGSLRPDVEIQIEYTPDRPLFYQVDFRLLPVTSRLPCPERLHVNLANQPEVIQWLLTGNKRISSSASSEAGDSQNSFLI</sequence>